<proteinExistence type="predicted"/>
<dbReference type="Gene3D" id="3.60.15.10">
    <property type="entry name" value="Ribonuclease Z/Hydroxyacylglutathione hydrolase-like"/>
    <property type="match status" value="1"/>
</dbReference>
<accession>A0A1E3PC49</accession>
<dbReference type="RefSeq" id="XP_019042206.1">
    <property type="nucleotide sequence ID" value="XM_019181160.1"/>
</dbReference>
<dbReference type="GO" id="GO:0008270">
    <property type="term" value="F:zinc ion binding"/>
    <property type="evidence" value="ECO:0007669"/>
    <property type="project" value="InterPro"/>
</dbReference>
<dbReference type="Proteomes" id="UP000094112">
    <property type="component" value="Unassembled WGS sequence"/>
</dbReference>
<dbReference type="GO" id="GO:0070291">
    <property type="term" value="P:N-acylethanolamine metabolic process"/>
    <property type="evidence" value="ECO:0007669"/>
    <property type="project" value="EnsemblFungi"/>
</dbReference>
<evidence type="ECO:0000313" key="3">
    <source>
        <dbReference type="Proteomes" id="UP000094112"/>
    </source>
</evidence>
<dbReference type="InterPro" id="IPR036866">
    <property type="entry name" value="RibonucZ/Hydroxyglut_hydro"/>
</dbReference>
<dbReference type="PANTHER" id="PTHR15032">
    <property type="entry name" value="N-ACYL-PHOSPHATIDYLETHANOLAMINE-HYDROLYZING PHOSPHOLIPASE D"/>
    <property type="match status" value="1"/>
</dbReference>
<dbReference type="GO" id="GO:0070292">
    <property type="term" value="P:N-acylphosphatidylethanolamine metabolic process"/>
    <property type="evidence" value="ECO:0007669"/>
    <property type="project" value="EnsemblFungi"/>
</dbReference>
<dbReference type="STRING" id="683960.A0A1E3PC49"/>
<sequence>MLSIHAKIGLGVVASYTSYALYVSYAANREITKRAQIEKARSEESRLKQEAIPDSILDKYSSFTVAGRFENPFEEYRVQTLFEFFLSRILELFEGKGRGNVPSKARLRELLPIYEPDFELLKESSLVDNAQKVESTDISIPKHQDRLTFTWLGQSCAYVQISGVNFLTDPLFSNYLVNSILGPKRITPSPCKLNELPKPHYIMVSHNHPDHFDEEVAEEVKNASTWIVPMGLRKTLAKKGIYNTIELDWWDKVKLPVAEDPNNLYEVACTPAMHWSGRHLLDSNSTLWCSFLILKNGKPIFFHAGDTGYVHDLFKMIGSKFGYGLKLAMLPCGQYCPQWHQKPRHINPEECVKIMDDLKAKKIVGVHWGTFVLSSEHFLEPKLKLEELAKSLNKAHDIFAPDFGKTIIFDIGDDANEDESRYIPVRDGKSILVK</sequence>
<name>A0A1E3PC49_WICAA</name>
<dbReference type="EMBL" id="KV454208">
    <property type="protein sequence ID" value="ODQ62999.1"/>
    <property type="molecule type" value="Genomic_DNA"/>
</dbReference>
<dbReference type="PANTHER" id="PTHR15032:SF4">
    <property type="entry name" value="N-ACYL-PHOSPHATIDYLETHANOLAMINE-HYDROLYZING PHOSPHOLIPASE D"/>
    <property type="match status" value="1"/>
</dbReference>
<gene>
    <name evidence="2" type="ORF">WICANDRAFT_25576</name>
</gene>
<dbReference type="InterPro" id="IPR024884">
    <property type="entry name" value="NAPE-PLD"/>
</dbReference>
<dbReference type="GO" id="GO:0005743">
    <property type="term" value="C:mitochondrial inner membrane"/>
    <property type="evidence" value="ECO:0007669"/>
    <property type="project" value="EnsemblFungi"/>
</dbReference>
<dbReference type="Pfam" id="PF12706">
    <property type="entry name" value="Lactamase_B_2"/>
    <property type="match status" value="1"/>
</dbReference>
<dbReference type="GO" id="GO:0070290">
    <property type="term" value="F:N-acylphosphatidylethanolamine-specific phospholipase D activity"/>
    <property type="evidence" value="ECO:0007669"/>
    <property type="project" value="InterPro"/>
</dbReference>
<dbReference type="GeneID" id="30198406"/>
<evidence type="ECO:0000313" key="2">
    <source>
        <dbReference type="EMBL" id="ODQ62999.1"/>
    </source>
</evidence>
<organism evidence="2 3">
    <name type="scientific">Wickerhamomyces anomalus (strain ATCC 58044 / CBS 1984 / NCYC 433 / NRRL Y-366-8)</name>
    <name type="common">Yeast</name>
    <name type="synonym">Hansenula anomala</name>
    <dbReference type="NCBI Taxonomy" id="683960"/>
    <lineage>
        <taxon>Eukaryota</taxon>
        <taxon>Fungi</taxon>
        <taxon>Dikarya</taxon>
        <taxon>Ascomycota</taxon>
        <taxon>Saccharomycotina</taxon>
        <taxon>Saccharomycetes</taxon>
        <taxon>Phaffomycetales</taxon>
        <taxon>Wickerhamomycetaceae</taxon>
        <taxon>Wickerhamomyces</taxon>
    </lineage>
</organism>
<dbReference type="OrthoDB" id="332863at2759"/>
<dbReference type="InterPro" id="IPR001279">
    <property type="entry name" value="Metallo-B-lactamas"/>
</dbReference>
<reference evidence="2 3" key="1">
    <citation type="journal article" date="2016" name="Proc. Natl. Acad. Sci. U.S.A.">
        <title>Comparative genomics of biotechnologically important yeasts.</title>
        <authorList>
            <person name="Riley R."/>
            <person name="Haridas S."/>
            <person name="Wolfe K.H."/>
            <person name="Lopes M.R."/>
            <person name="Hittinger C.T."/>
            <person name="Goeker M."/>
            <person name="Salamov A.A."/>
            <person name="Wisecaver J.H."/>
            <person name="Long T.M."/>
            <person name="Calvey C.H."/>
            <person name="Aerts A.L."/>
            <person name="Barry K.W."/>
            <person name="Choi C."/>
            <person name="Clum A."/>
            <person name="Coughlan A.Y."/>
            <person name="Deshpande S."/>
            <person name="Douglass A.P."/>
            <person name="Hanson S.J."/>
            <person name="Klenk H.-P."/>
            <person name="LaButti K.M."/>
            <person name="Lapidus A."/>
            <person name="Lindquist E.A."/>
            <person name="Lipzen A.M."/>
            <person name="Meier-Kolthoff J.P."/>
            <person name="Ohm R.A."/>
            <person name="Otillar R.P."/>
            <person name="Pangilinan J.L."/>
            <person name="Peng Y."/>
            <person name="Rokas A."/>
            <person name="Rosa C.A."/>
            <person name="Scheuner C."/>
            <person name="Sibirny A.A."/>
            <person name="Slot J.C."/>
            <person name="Stielow J.B."/>
            <person name="Sun H."/>
            <person name="Kurtzman C.P."/>
            <person name="Blackwell M."/>
            <person name="Grigoriev I.V."/>
            <person name="Jeffries T.W."/>
        </authorList>
    </citation>
    <scope>NUCLEOTIDE SEQUENCE [LARGE SCALE GENOMIC DNA]</scope>
    <source>
        <strain evidence="3">ATCC 58044 / CBS 1984 / NCYC 433 / NRRL Y-366-8</strain>
    </source>
</reference>
<feature type="domain" description="Metallo-beta-lactamase" evidence="1">
    <location>
        <begin position="165"/>
        <end position="368"/>
    </location>
</feature>
<dbReference type="SUPFAM" id="SSF56281">
    <property type="entry name" value="Metallo-hydrolase/oxidoreductase"/>
    <property type="match status" value="1"/>
</dbReference>
<protein>
    <recommendedName>
        <fullName evidence="1">Metallo-beta-lactamase domain-containing protein</fullName>
    </recommendedName>
</protein>
<keyword evidence="3" id="KW-1185">Reference proteome</keyword>
<evidence type="ECO:0000259" key="1">
    <source>
        <dbReference type="Pfam" id="PF12706"/>
    </source>
</evidence>
<dbReference type="PIRSF" id="PIRSF038896">
    <property type="entry name" value="NAPE-PLD"/>
    <property type="match status" value="1"/>
</dbReference>
<dbReference type="AlphaFoldDB" id="A0A1E3PC49"/>